<dbReference type="PANTHER" id="PTHR42923">
    <property type="entry name" value="PROTOPORPHYRINOGEN OXIDASE"/>
    <property type="match status" value="1"/>
</dbReference>
<dbReference type="PANTHER" id="PTHR42923:SF3">
    <property type="entry name" value="PROTOPORPHYRINOGEN OXIDASE"/>
    <property type="match status" value="1"/>
</dbReference>
<comment type="cofactor">
    <cofactor evidence="2 11">
        <name>FAD</name>
        <dbReference type="ChEBI" id="CHEBI:57692"/>
    </cofactor>
</comment>
<dbReference type="InterPro" id="IPR002937">
    <property type="entry name" value="Amino_oxidase"/>
</dbReference>
<evidence type="ECO:0000256" key="2">
    <source>
        <dbReference type="ARBA" id="ARBA00001974"/>
    </source>
</evidence>
<keyword evidence="10 11" id="KW-0350">Heme biosynthesis</keyword>
<dbReference type="Pfam" id="PF01593">
    <property type="entry name" value="Amino_oxidase"/>
    <property type="match status" value="1"/>
</dbReference>
<evidence type="ECO:0000256" key="10">
    <source>
        <dbReference type="ARBA" id="ARBA00023133"/>
    </source>
</evidence>
<keyword evidence="14" id="KW-1185">Reference proteome</keyword>
<accession>A0ABT4Q8Y3</accession>
<dbReference type="EC" id="1.3.3.15" evidence="5 11"/>
<dbReference type="Gene3D" id="3.50.50.60">
    <property type="entry name" value="FAD/NAD(P)-binding domain"/>
    <property type="match status" value="1"/>
</dbReference>
<evidence type="ECO:0000256" key="6">
    <source>
        <dbReference type="ARBA" id="ARBA00019046"/>
    </source>
</evidence>
<keyword evidence="7 11" id="KW-0285">Flavoprotein</keyword>
<dbReference type="EMBL" id="JAQAGZ010000007">
    <property type="protein sequence ID" value="MCZ8513332.1"/>
    <property type="molecule type" value="Genomic_DNA"/>
</dbReference>
<organism evidence="13 14">
    <name type="scientific">Paenibacillus gyeongsangnamensis</name>
    <dbReference type="NCBI Taxonomy" id="3388067"/>
    <lineage>
        <taxon>Bacteria</taxon>
        <taxon>Bacillati</taxon>
        <taxon>Bacillota</taxon>
        <taxon>Bacilli</taxon>
        <taxon>Bacillales</taxon>
        <taxon>Paenibacillaceae</taxon>
        <taxon>Paenibacillus</taxon>
    </lineage>
</organism>
<dbReference type="Gene3D" id="3.90.660.20">
    <property type="entry name" value="Protoporphyrinogen oxidase, mitochondrial, domain 2"/>
    <property type="match status" value="1"/>
</dbReference>
<comment type="function">
    <text evidence="11">Involved in coproporphyrin-dependent heme b biosynthesis. Catalyzes the oxidation of coproporphyrinogen III to coproporphyrin III.</text>
</comment>
<dbReference type="InterPro" id="IPR004572">
    <property type="entry name" value="Protoporphyrinogen_oxidase"/>
</dbReference>
<keyword evidence="9 11" id="KW-0560">Oxidoreductase</keyword>
<comment type="pathway">
    <text evidence="3 11">Porphyrin-containing compound metabolism; protoheme biosynthesis.</text>
</comment>
<evidence type="ECO:0000256" key="8">
    <source>
        <dbReference type="ARBA" id="ARBA00022827"/>
    </source>
</evidence>
<evidence type="ECO:0000256" key="4">
    <source>
        <dbReference type="ARBA" id="ARBA00008310"/>
    </source>
</evidence>
<evidence type="ECO:0000259" key="12">
    <source>
        <dbReference type="Pfam" id="PF01593"/>
    </source>
</evidence>
<dbReference type="InterPro" id="IPR050464">
    <property type="entry name" value="Zeta_carotene_desat/Oxidored"/>
</dbReference>
<feature type="domain" description="Amine oxidase" evidence="12">
    <location>
        <begin position="15"/>
        <end position="469"/>
    </location>
</feature>
<evidence type="ECO:0000256" key="3">
    <source>
        <dbReference type="ARBA" id="ARBA00004744"/>
    </source>
</evidence>
<evidence type="ECO:0000256" key="1">
    <source>
        <dbReference type="ARBA" id="ARBA00001755"/>
    </source>
</evidence>
<reference evidence="13 14" key="1">
    <citation type="submission" date="2022-12" db="EMBL/GenBank/DDBJ databases">
        <title>Draft genome sequence of Paenibacillus sp. dW9.</title>
        <authorList>
            <person name="Choi E.-W."/>
            <person name="Kim D.-U."/>
        </authorList>
    </citation>
    <scope>NUCLEOTIDE SEQUENCE [LARGE SCALE GENOMIC DNA]</scope>
    <source>
        <strain evidence="14">dW9</strain>
    </source>
</reference>
<proteinExistence type="inferred from homology"/>
<dbReference type="RefSeq" id="WP_269881826.1">
    <property type="nucleotide sequence ID" value="NZ_JAQAGZ010000007.1"/>
</dbReference>
<keyword evidence="11" id="KW-0963">Cytoplasm</keyword>
<dbReference type="SUPFAM" id="SSF54373">
    <property type="entry name" value="FAD-linked reductases, C-terminal domain"/>
    <property type="match status" value="1"/>
</dbReference>
<evidence type="ECO:0000313" key="13">
    <source>
        <dbReference type="EMBL" id="MCZ8513332.1"/>
    </source>
</evidence>
<comment type="caution">
    <text evidence="13">The sequence shown here is derived from an EMBL/GenBank/DDBJ whole genome shotgun (WGS) entry which is preliminary data.</text>
</comment>
<comment type="catalytic activity">
    <reaction evidence="1">
        <text>coproporphyrinogen III + 3 O2 = coproporphyrin III + 3 H2O2</text>
        <dbReference type="Rhea" id="RHEA:43436"/>
        <dbReference type="ChEBI" id="CHEBI:15379"/>
        <dbReference type="ChEBI" id="CHEBI:16240"/>
        <dbReference type="ChEBI" id="CHEBI:57309"/>
        <dbReference type="ChEBI" id="CHEBI:131725"/>
        <dbReference type="EC" id="1.3.3.15"/>
    </reaction>
    <physiologicalReaction direction="left-to-right" evidence="1">
        <dbReference type="Rhea" id="RHEA:43437"/>
    </physiologicalReaction>
</comment>
<gene>
    <name evidence="13" type="primary">hemG</name>
    <name evidence="13" type="ORF">O9H85_13025</name>
</gene>
<dbReference type="Proteomes" id="UP001527882">
    <property type="component" value="Unassembled WGS sequence"/>
</dbReference>
<protein>
    <recommendedName>
        <fullName evidence="6 11">Coproporphyrinogen III oxidase</fullName>
        <ecNumber evidence="5 11">1.3.3.15</ecNumber>
    </recommendedName>
</protein>
<sequence length="477" mass="52209">MGESLGRVVIVGGGLTGLSSAFYLKQAAKRLGKTVQITVLEKGERFGGKIQTLKRDGFVIEKGPDSFLARKLPMIELARELGLEDQLVGTNPNAKKTYILNKGKLHRMPPGLVLGIPTEITPFMRSGLLTMKGKARAALDLVLPKRTDPADESLGHFLTRRLGKEVLSQVAEPLLAGIYAGDTYNLSLKATFPQFHAIEQKHRSLVLGMMRNRKSGGEETRTLPQAARTTTFLTFKEGLGTVVHGLLDALDDVRFVKQCGVARIERSGNVYRIVREDGGVEEADAVIAGLPAFALTSMLEESVPEIKELGRIEYVSVANVILAYDEKDMTRELEGSGFLVPRSEGRFITASTWTSEKWLHTAPSGKVLIRCYVGRSGDERWLGMTEDEVIQAVRKDLKDLMGITAEPLFTEMTSLKRSMPQYPVGHLELISGVREALRSRMPGVQISGAAFHGVGLPDCIKQGKYAAEATAAYLEQA</sequence>
<dbReference type="Gene3D" id="1.10.3110.10">
    <property type="entry name" value="protoporphyrinogen ix oxidase, domain 3"/>
    <property type="match status" value="1"/>
</dbReference>
<evidence type="ECO:0000256" key="11">
    <source>
        <dbReference type="RuleBase" id="RU364052"/>
    </source>
</evidence>
<comment type="subcellular location">
    <subcellularLocation>
        <location evidence="11">Cytoplasm</location>
    </subcellularLocation>
</comment>
<dbReference type="SUPFAM" id="SSF51905">
    <property type="entry name" value="FAD/NAD(P)-binding domain"/>
    <property type="match status" value="1"/>
</dbReference>
<dbReference type="InterPro" id="IPR036188">
    <property type="entry name" value="FAD/NAD-bd_sf"/>
</dbReference>
<keyword evidence="8 11" id="KW-0274">FAD</keyword>
<evidence type="ECO:0000256" key="7">
    <source>
        <dbReference type="ARBA" id="ARBA00022630"/>
    </source>
</evidence>
<comment type="similarity">
    <text evidence="4 11">Belongs to the protoporphyrinogen/coproporphyrinogen oxidase family. Coproporphyrinogen III oxidase subfamily.</text>
</comment>
<evidence type="ECO:0000256" key="5">
    <source>
        <dbReference type="ARBA" id="ARBA00012402"/>
    </source>
</evidence>
<name>A0ABT4Q8Y3_9BACL</name>
<dbReference type="NCBIfam" id="TIGR00562">
    <property type="entry name" value="proto_IX_ox"/>
    <property type="match status" value="1"/>
</dbReference>
<evidence type="ECO:0000313" key="14">
    <source>
        <dbReference type="Proteomes" id="UP001527882"/>
    </source>
</evidence>
<dbReference type="GO" id="GO:0004729">
    <property type="term" value="F:oxygen-dependent protoporphyrinogen oxidase activity"/>
    <property type="evidence" value="ECO:0007669"/>
    <property type="project" value="UniProtKB-EC"/>
</dbReference>
<evidence type="ECO:0000256" key="9">
    <source>
        <dbReference type="ARBA" id="ARBA00023002"/>
    </source>
</evidence>